<dbReference type="Gene3D" id="1.10.238.10">
    <property type="entry name" value="EF-hand"/>
    <property type="match status" value="1"/>
</dbReference>
<name>A0AAW1QEQ9_9CHLO</name>
<protein>
    <submittedName>
        <fullName evidence="1">Uncharacterized protein</fullName>
    </submittedName>
</protein>
<sequence>MLHLVKSLFTANPVDSPQLQSAKRQLGADEVASLRSGFIKLQDNTSHGKLDKDAFLALLGCDQLDGWLGEQLLRVVSCGSGQGVDFEAVVVAKAICCQGTGREVGEFCFNLLDAHQTGKITPADLEHALLSCLD</sequence>
<keyword evidence="2" id="KW-1185">Reference proteome</keyword>
<proteinExistence type="predicted"/>
<dbReference type="InterPro" id="IPR011992">
    <property type="entry name" value="EF-hand-dom_pair"/>
</dbReference>
<gene>
    <name evidence="1" type="ORF">WJX72_003868</name>
</gene>
<evidence type="ECO:0000313" key="2">
    <source>
        <dbReference type="Proteomes" id="UP001489004"/>
    </source>
</evidence>
<dbReference type="Proteomes" id="UP001489004">
    <property type="component" value="Unassembled WGS sequence"/>
</dbReference>
<accession>A0AAW1QEQ9</accession>
<comment type="caution">
    <text evidence="1">The sequence shown here is derived from an EMBL/GenBank/DDBJ whole genome shotgun (WGS) entry which is preliminary data.</text>
</comment>
<dbReference type="AlphaFoldDB" id="A0AAW1QEQ9"/>
<reference evidence="1 2" key="1">
    <citation type="journal article" date="2024" name="Nat. Commun.">
        <title>Phylogenomics reveals the evolutionary origins of lichenization in chlorophyte algae.</title>
        <authorList>
            <person name="Puginier C."/>
            <person name="Libourel C."/>
            <person name="Otte J."/>
            <person name="Skaloud P."/>
            <person name="Haon M."/>
            <person name="Grisel S."/>
            <person name="Petersen M."/>
            <person name="Berrin J.G."/>
            <person name="Delaux P.M."/>
            <person name="Dal Grande F."/>
            <person name="Keller J."/>
        </authorList>
    </citation>
    <scope>NUCLEOTIDE SEQUENCE [LARGE SCALE GENOMIC DNA]</scope>
    <source>
        <strain evidence="1 2">SAG 2043</strain>
    </source>
</reference>
<evidence type="ECO:0000313" key="1">
    <source>
        <dbReference type="EMBL" id="KAK9819912.1"/>
    </source>
</evidence>
<organism evidence="1 2">
    <name type="scientific">[Myrmecia] bisecta</name>
    <dbReference type="NCBI Taxonomy" id="41462"/>
    <lineage>
        <taxon>Eukaryota</taxon>
        <taxon>Viridiplantae</taxon>
        <taxon>Chlorophyta</taxon>
        <taxon>core chlorophytes</taxon>
        <taxon>Trebouxiophyceae</taxon>
        <taxon>Trebouxiales</taxon>
        <taxon>Trebouxiaceae</taxon>
        <taxon>Myrmecia</taxon>
    </lineage>
</organism>
<dbReference type="EMBL" id="JALJOR010000003">
    <property type="protein sequence ID" value="KAK9819912.1"/>
    <property type="molecule type" value="Genomic_DNA"/>
</dbReference>
<dbReference type="SUPFAM" id="SSF47473">
    <property type="entry name" value="EF-hand"/>
    <property type="match status" value="1"/>
</dbReference>